<dbReference type="EMBL" id="JBHRWI010000015">
    <property type="protein sequence ID" value="MFC3510610.1"/>
    <property type="molecule type" value="Genomic_DNA"/>
</dbReference>
<accession>A0ABV7QF31</accession>
<keyword evidence="3" id="KW-1185">Reference proteome</keyword>
<feature type="region of interest" description="Disordered" evidence="1">
    <location>
        <begin position="51"/>
        <end position="70"/>
    </location>
</feature>
<evidence type="ECO:0000313" key="3">
    <source>
        <dbReference type="Proteomes" id="UP001595764"/>
    </source>
</evidence>
<dbReference type="RefSeq" id="WP_377868654.1">
    <property type="nucleotide sequence ID" value="NZ_JBHMAY010000007.1"/>
</dbReference>
<gene>
    <name evidence="2" type="ORF">ACFORO_10590</name>
</gene>
<evidence type="ECO:0000313" key="2">
    <source>
        <dbReference type="EMBL" id="MFC3510610.1"/>
    </source>
</evidence>
<comment type="caution">
    <text evidence="2">The sequence shown here is derived from an EMBL/GenBank/DDBJ whole genome shotgun (WGS) entry which is preliminary data.</text>
</comment>
<organism evidence="2 3">
    <name type="scientific">Amycolatopsis halotolerans</name>
    <dbReference type="NCBI Taxonomy" id="330083"/>
    <lineage>
        <taxon>Bacteria</taxon>
        <taxon>Bacillati</taxon>
        <taxon>Actinomycetota</taxon>
        <taxon>Actinomycetes</taxon>
        <taxon>Pseudonocardiales</taxon>
        <taxon>Pseudonocardiaceae</taxon>
        <taxon>Amycolatopsis</taxon>
    </lineage>
</organism>
<dbReference type="Proteomes" id="UP001595764">
    <property type="component" value="Unassembled WGS sequence"/>
</dbReference>
<sequence length="357" mass="38822">MNDQWTWATVADPAVLEPEPPSMPPREAQDWCNFVVWMPTELPADVVPEAASVRKEAPPGRPTSSAGRATWSECNPSSFRFELAGHERRARVKQFLYDWAFPALDHPSLFGNPATPVVLDDRYVLWTGTDHKGNSAATARIARTTIEFSVLRGEFTEAEVLGVFRSLAPAVPEALPGIARIPFPELGYWARHPTAAVVEVPTGLWRFPREEGENHVVWLEDAAAGHDGVRLPGRLGGMNLDGAAVFSDGAGATELEAVYAGGPDRGHELRLVVQRKGKGRLEWPPAPERVAALRTPVKGDQWQGMLACLDENVGPCDAVVEIPAADLELRLCGSTGPGMGRTWFSGVVRQVCEAGLR</sequence>
<name>A0ABV7QF31_9PSEU</name>
<proteinExistence type="predicted"/>
<reference evidence="3" key="1">
    <citation type="journal article" date="2019" name="Int. J. Syst. Evol. Microbiol.">
        <title>The Global Catalogue of Microorganisms (GCM) 10K type strain sequencing project: providing services to taxonomists for standard genome sequencing and annotation.</title>
        <authorList>
            <consortium name="The Broad Institute Genomics Platform"/>
            <consortium name="The Broad Institute Genome Sequencing Center for Infectious Disease"/>
            <person name="Wu L."/>
            <person name="Ma J."/>
        </authorList>
    </citation>
    <scope>NUCLEOTIDE SEQUENCE [LARGE SCALE GENOMIC DNA]</scope>
    <source>
        <strain evidence="3">CGMCC 4.7682</strain>
    </source>
</reference>
<protein>
    <submittedName>
        <fullName evidence="2">Uncharacterized protein</fullName>
    </submittedName>
</protein>
<evidence type="ECO:0000256" key="1">
    <source>
        <dbReference type="SAM" id="MobiDB-lite"/>
    </source>
</evidence>